<proteinExistence type="predicted"/>
<reference evidence="2" key="3">
    <citation type="submission" date="2022-06" db="UniProtKB">
        <authorList>
            <consortium name="EnsemblPlants"/>
        </authorList>
    </citation>
    <scope>IDENTIFICATION</scope>
</reference>
<protein>
    <submittedName>
        <fullName evidence="2">Uncharacterized protein</fullName>
    </submittedName>
</protein>
<feature type="region of interest" description="Disordered" evidence="1">
    <location>
        <begin position="1"/>
        <end position="290"/>
    </location>
</feature>
<feature type="compositionally biased region" description="Gly residues" evidence="1">
    <location>
        <begin position="256"/>
        <end position="275"/>
    </location>
</feature>
<feature type="compositionally biased region" description="Gly residues" evidence="1">
    <location>
        <begin position="232"/>
        <end position="249"/>
    </location>
</feature>
<feature type="compositionally biased region" description="Basic and acidic residues" evidence="1">
    <location>
        <begin position="68"/>
        <end position="84"/>
    </location>
</feature>
<evidence type="ECO:0000256" key="1">
    <source>
        <dbReference type="SAM" id="MobiDB-lite"/>
    </source>
</evidence>
<organism evidence="2 3">
    <name type="scientific">Triticum urartu</name>
    <name type="common">Red wild einkorn</name>
    <name type="synonym">Crithodium urartu</name>
    <dbReference type="NCBI Taxonomy" id="4572"/>
    <lineage>
        <taxon>Eukaryota</taxon>
        <taxon>Viridiplantae</taxon>
        <taxon>Streptophyta</taxon>
        <taxon>Embryophyta</taxon>
        <taxon>Tracheophyta</taxon>
        <taxon>Spermatophyta</taxon>
        <taxon>Magnoliopsida</taxon>
        <taxon>Liliopsida</taxon>
        <taxon>Poales</taxon>
        <taxon>Poaceae</taxon>
        <taxon>BOP clade</taxon>
        <taxon>Pooideae</taxon>
        <taxon>Triticodae</taxon>
        <taxon>Triticeae</taxon>
        <taxon>Triticinae</taxon>
        <taxon>Triticum</taxon>
    </lineage>
</organism>
<accession>A0A8R7QJL3</accession>
<feature type="compositionally biased region" description="Basic and acidic residues" evidence="1">
    <location>
        <begin position="1"/>
        <end position="18"/>
    </location>
</feature>
<dbReference type="Gramene" id="TuG1812G0500004101.01.T01">
    <property type="protein sequence ID" value="TuG1812G0500004101.01.T01.cds258911"/>
    <property type="gene ID" value="TuG1812G0500004101.01"/>
</dbReference>
<dbReference type="EnsemblPlants" id="TuG1812G0500004101.01.T01">
    <property type="protein sequence ID" value="TuG1812G0500004101.01.T01.cds258911"/>
    <property type="gene ID" value="TuG1812G0500004101.01"/>
</dbReference>
<feature type="compositionally biased region" description="Basic and acidic residues" evidence="1">
    <location>
        <begin position="134"/>
        <end position="162"/>
    </location>
</feature>
<keyword evidence="3" id="KW-1185">Reference proteome</keyword>
<reference evidence="2" key="2">
    <citation type="submission" date="2018-03" db="EMBL/GenBank/DDBJ databases">
        <title>The Triticum urartu genome reveals the dynamic nature of wheat genome evolution.</title>
        <authorList>
            <person name="Ling H."/>
            <person name="Ma B."/>
            <person name="Shi X."/>
            <person name="Liu H."/>
            <person name="Dong L."/>
            <person name="Sun H."/>
            <person name="Cao Y."/>
            <person name="Gao Q."/>
            <person name="Zheng S."/>
            <person name="Li Y."/>
            <person name="Yu Y."/>
            <person name="Du H."/>
            <person name="Qi M."/>
            <person name="Li Y."/>
            <person name="Yu H."/>
            <person name="Cui Y."/>
            <person name="Wang N."/>
            <person name="Chen C."/>
            <person name="Wu H."/>
            <person name="Zhao Y."/>
            <person name="Zhang J."/>
            <person name="Li Y."/>
            <person name="Zhou W."/>
            <person name="Zhang B."/>
            <person name="Hu W."/>
            <person name="Eijk M."/>
            <person name="Tang J."/>
            <person name="Witsenboer H."/>
            <person name="Zhao S."/>
            <person name="Li Z."/>
            <person name="Zhang A."/>
            <person name="Wang D."/>
            <person name="Liang C."/>
        </authorList>
    </citation>
    <scope>NUCLEOTIDE SEQUENCE [LARGE SCALE GENOMIC DNA]</scope>
    <source>
        <strain evidence="2">cv. G1812</strain>
    </source>
</reference>
<reference evidence="3" key="1">
    <citation type="journal article" date="2013" name="Nature">
        <title>Draft genome of the wheat A-genome progenitor Triticum urartu.</title>
        <authorList>
            <person name="Ling H.Q."/>
            <person name="Zhao S."/>
            <person name="Liu D."/>
            <person name="Wang J."/>
            <person name="Sun H."/>
            <person name="Zhang C."/>
            <person name="Fan H."/>
            <person name="Li D."/>
            <person name="Dong L."/>
            <person name="Tao Y."/>
            <person name="Gao C."/>
            <person name="Wu H."/>
            <person name="Li Y."/>
            <person name="Cui Y."/>
            <person name="Guo X."/>
            <person name="Zheng S."/>
            <person name="Wang B."/>
            <person name="Yu K."/>
            <person name="Liang Q."/>
            <person name="Yang W."/>
            <person name="Lou X."/>
            <person name="Chen J."/>
            <person name="Feng M."/>
            <person name="Jian J."/>
            <person name="Zhang X."/>
            <person name="Luo G."/>
            <person name="Jiang Y."/>
            <person name="Liu J."/>
            <person name="Wang Z."/>
            <person name="Sha Y."/>
            <person name="Zhang B."/>
            <person name="Wu H."/>
            <person name="Tang D."/>
            <person name="Shen Q."/>
            <person name="Xue P."/>
            <person name="Zou S."/>
            <person name="Wang X."/>
            <person name="Liu X."/>
            <person name="Wang F."/>
            <person name="Yang Y."/>
            <person name="An X."/>
            <person name="Dong Z."/>
            <person name="Zhang K."/>
            <person name="Zhang X."/>
            <person name="Luo M.C."/>
            <person name="Dvorak J."/>
            <person name="Tong Y."/>
            <person name="Wang J."/>
            <person name="Yang H."/>
            <person name="Li Z."/>
            <person name="Wang D."/>
            <person name="Zhang A."/>
            <person name="Wang J."/>
        </authorList>
    </citation>
    <scope>NUCLEOTIDE SEQUENCE</scope>
    <source>
        <strain evidence="3">cv. G1812</strain>
    </source>
</reference>
<feature type="compositionally biased region" description="Basic and acidic residues" evidence="1">
    <location>
        <begin position="198"/>
        <end position="231"/>
    </location>
</feature>
<feature type="compositionally biased region" description="Acidic residues" evidence="1">
    <location>
        <begin position="93"/>
        <end position="104"/>
    </location>
</feature>
<evidence type="ECO:0000313" key="3">
    <source>
        <dbReference type="Proteomes" id="UP000015106"/>
    </source>
</evidence>
<dbReference type="AlphaFoldDB" id="A0A8R7QJL3"/>
<dbReference type="Proteomes" id="UP000015106">
    <property type="component" value="Chromosome 5"/>
</dbReference>
<evidence type="ECO:0000313" key="2">
    <source>
        <dbReference type="EnsemblPlants" id="TuG1812G0500004101.01.T01.cds258911"/>
    </source>
</evidence>
<sequence length="290" mass="29239">MHNCKQEHKPRMSNKDRSTIMPPRQTAQSTNADIGGQDGSSSAEACGNQPIAGRLLLGQEEVVGGPERGVRARKGEPDHDRADDVPPDVGEEHGDDGDPGEQGEDGAVVELGAEDPERLGALGGAREVEEEPGGAEREEREEGARVPEERGGDDGEDGERVVGAEVGRVAAHPGDGLADVGRLGEGGGAEDLPPGAARGDERLALLPEPRDELGRLGERGGRRRGVLDRGRGGGGSRGRDGAGAGVGGGGRRRVGGDLGVAGGGGGRRGVGAVHGGGRRGRGGGGAGVAH</sequence>
<name>A0A8R7QJL3_TRIUA</name>